<dbReference type="RefSeq" id="WP_023468608.1">
    <property type="nucleotide sequence ID" value="NZ_FMYN01000001.1"/>
</dbReference>
<evidence type="ECO:0000313" key="6">
    <source>
        <dbReference type="Proteomes" id="UP001387110"/>
    </source>
</evidence>
<keyword evidence="6" id="KW-1185">Reference proteome</keyword>
<gene>
    <name evidence="1" type="ORF">AS033_05020</name>
    <name evidence="2" type="ORF">RSA11_01660</name>
    <name evidence="3" type="ORF">SZL87_02220</name>
</gene>
<proteinExistence type="predicted"/>
<dbReference type="PANTHER" id="PTHR38440:SF1">
    <property type="entry name" value="UPF0398 PROTEIN SPR0331"/>
    <property type="match status" value="1"/>
</dbReference>
<reference evidence="1 4" key="1">
    <citation type="journal article" date="2015" name="Int. J. Syst. Evol. Microbiol.">
        <title>Exiguobacterium enclense sp. nov., isolated from sediment.</title>
        <authorList>
            <person name="Dastager S.G."/>
            <person name="Mawlankar R."/>
            <person name="Sonalkar V.V."/>
            <person name="Thorat M.N."/>
            <person name="Mual P."/>
            <person name="Verma A."/>
            <person name="Krishnamurthi S."/>
            <person name="Tang S.K."/>
            <person name="Li W.J."/>
        </authorList>
    </citation>
    <scope>NUCLEOTIDE SEQUENCE [LARGE SCALE GENOMIC DNA]</scope>
    <source>
        <strain evidence="1 4">NIO-1109</strain>
    </source>
</reference>
<reference evidence="2 5" key="2">
    <citation type="journal article" date="2016" name="Front. Microbiol.">
        <title>Genomic Resource of Rice Seed Associated Bacteria.</title>
        <authorList>
            <person name="Midha S."/>
            <person name="Bansal K."/>
            <person name="Sharma S."/>
            <person name="Kumar N."/>
            <person name="Patil P.P."/>
            <person name="Chaudhry V."/>
            <person name="Patil P.B."/>
        </authorList>
    </citation>
    <scope>NUCLEOTIDE SEQUENCE [LARGE SCALE GENOMIC DNA]</scope>
    <source>
        <strain evidence="2 5">RSA11</strain>
    </source>
</reference>
<dbReference type="Pfam" id="PF06908">
    <property type="entry name" value="YpsA"/>
    <property type="match status" value="1"/>
</dbReference>
<sequence length="186" mass="21841">MKVVAITGYKPNELGIFDQKHPGIRVLKAAYRERMIRLIEDRGTEWFITNASPGCEIWACEVVLELKEEYPHIRLGILLPFLEQEARWKEPVQAQYLSILEQADFVEAISQKPYTDPSQLRNKTEFMIQKSQGLLSVFDEEHGGSAKFLVERARIEMEQSDYQLFLITQDDLSWLEQELQYNDQWE</sequence>
<protein>
    <submittedName>
        <fullName evidence="3">DUF1273 domain-containing protein</fullName>
    </submittedName>
</protein>
<accession>A0A0V8GKG9</accession>
<dbReference type="EMBL" id="LNQL01000001">
    <property type="protein sequence ID" value="KSU50745.1"/>
    <property type="molecule type" value="Genomic_DNA"/>
</dbReference>
<dbReference type="Proteomes" id="UP001387110">
    <property type="component" value="Unassembled WGS sequence"/>
</dbReference>
<dbReference type="Proteomes" id="UP000053797">
    <property type="component" value="Unassembled WGS sequence"/>
</dbReference>
<evidence type="ECO:0000313" key="2">
    <source>
        <dbReference type="EMBL" id="KTR28430.1"/>
    </source>
</evidence>
<dbReference type="InterPro" id="IPR010697">
    <property type="entry name" value="YspA"/>
</dbReference>
<name>A0A0V8GKG9_9BACL</name>
<organism evidence="1 4">
    <name type="scientific">Exiguobacterium indicum</name>
    <dbReference type="NCBI Taxonomy" id="296995"/>
    <lineage>
        <taxon>Bacteria</taxon>
        <taxon>Bacillati</taxon>
        <taxon>Bacillota</taxon>
        <taxon>Bacilli</taxon>
        <taxon>Bacillales</taxon>
        <taxon>Bacillales Family XII. Incertae Sedis</taxon>
        <taxon>Exiguobacterium</taxon>
    </lineage>
</organism>
<dbReference type="PIRSF" id="PIRSF021290">
    <property type="entry name" value="DUF1273"/>
    <property type="match status" value="1"/>
</dbReference>
<evidence type="ECO:0000313" key="1">
    <source>
        <dbReference type="EMBL" id="KSU50745.1"/>
    </source>
</evidence>
<dbReference type="SUPFAM" id="SSF102405">
    <property type="entry name" value="MCP/YpsA-like"/>
    <property type="match status" value="1"/>
</dbReference>
<dbReference type="PANTHER" id="PTHR38440">
    <property type="entry name" value="UPF0398 PROTEIN YPSA"/>
    <property type="match status" value="1"/>
</dbReference>
<reference evidence="3 6" key="3">
    <citation type="submission" date="2023-12" db="EMBL/GenBank/DDBJ databases">
        <authorList>
            <person name="Easwaran N."/>
            <person name="Lazarus H.P.S."/>
        </authorList>
    </citation>
    <scope>NUCLEOTIDE SEQUENCE [LARGE SCALE GENOMIC DNA]</scope>
    <source>
        <strain evidence="3 6">VIT-2023</strain>
    </source>
</reference>
<evidence type="ECO:0000313" key="3">
    <source>
        <dbReference type="EMBL" id="MEI4461234.1"/>
    </source>
</evidence>
<dbReference type="OrthoDB" id="2301957at2"/>
<evidence type="ECO:0000313" key="5">
    <source>
        <dbReference type="Proteomes" id="UP000072605"/>
    </source>
</evidence>
<dbReference type="NCBIfam" id="NF010181">
    <property type="entry name" value="PRK13660.1"/>
    <property type="match status" value="1"/>
</dbReference>
<dbReference type="Proteomes" id="UP000072605">
    <property type="component" value="Unassembled WGS sequence"/>
</dbReference>
<comment type="caution">
    <text evidence="1">The sequence shown here is derived from an EMBL/GenBank/DDBJ whole genome shotgun (WGS) entry which is preliminary data.</text>
</comment>
<dbReference type="Gene3D" id="3.40.50.450">
    <property type="match status" value="1"/>
</dbReference>
<dbReference type="EMBL" id="JBAWKY010000001">
    <property type="protein sequence ID" value="MEI4461234.1"/>
    <property type="molecule type" value="Genomic_DNA"/>
</dbReference>
<dbReference type="EMBL" id="LDQV01000006">
    <property type="protein sequence ID" value="KTR28430.1"/>
    <property type="molecule type" value="Genomic_DNA"/>
</dbReference>
<dbReference type="AlphaFoldDB" id="A0A0V8GKG9"/>
<evidence type="ECO:0000313" key="4">
    <source>
        <dbReference type="Proteomes" id="UP000053797"/>
    </source>
</evidence>